<name>A0ABP4UI71_9ACTN</name>
<evidence type="ECO:0000313" key="1">
    <source>
        <dbReference type="EMBL" id="GAA1703529.1"/>
    </source>
</evidence>
<dbReference type="EMBL" id="BAAALR010000057">
    <property type="protein sequence ID" value="GAA1703529.1"/>
    <property type="molecule type" value="Genomic_DNA"/>
</dbReference>
<evidence type="ECO:0000313" key="2">
    <source>
        <dbReference type="Proteomes" id="UP001499947"/>
    </source>
</evidence>
<reference evidence="2" key="1">
    <citation type="journal article" date="2019" name="Int. J. Syst. Evol. Microbiol.">
        <title>The Global Catalogue of Microorganisms (GCM) 10K type strain sequencing project: providing services to taxonomists for standard genome sequencing and annotation.</title>
        <authorList>
            <consortium name="The Broad Institute Genomics Platform"/>
            <consortium name="The Broad Institute Genome Sequencing Center for Infectious Disease"/>
            <person name="Wu L."/>
            <person name="Ma J."/>
        </authorList>
    </citation>
    <scope>NUCLEOTIDE SEQUENCE [LARGE SCALE GENOMIC DNA]</scope>
    <source>
        <strain evidence="2">JCM 13244</strain>
    </source>
</reference>
<accession>A0ABP4UI71</accession>
<dbReference type="Proteomes" id="UP001499947">
    <property type="component" value="Unassembled WGS sequence"/>
</dbReference>
<protein>
    <submittedName>
        <fullName evidence="1">Uncharacterized protein</fullName>
    </submittedName>
</protein>
<gene>
    <name evidence="1" type="ORF">GCM10009680_50620</name>
</gene>
<organism evidence="1 2">
    <name type="scientific">Streptomyces yatensis</name>
    <dbReference type="NCBI Taxonomy" id="155177"/>
    <lineage>
        <taxon>Bacteria</taxon>
        <taxon>Bacillati</taxon>
        <taxon>Actinomycetota</taxon>
        <taxon>Actinomycetes</taxon>
        <taxon>Kitasatosporales</taxon>
        <taxon>Streptomycetaceae</taxon>
        <taxon>Streptomyces</taxon>
        <taxon>Streptomyces violaceusniger group</taxon>
    </lineage>
</organism>
<comment type="caution">
    <text evidence="1">The sequence shown here is derived from an EMBL/GenBank/DDBJ whole genome shotgun (WGS) entry which is preliminary data.</text>
</comment>
<sequence length="83" mass="9520">MPDVDSPLGYQSDLDRLPIAPTTRDELTRLANCYQSSLDWDYPAGPSPWSREQYESFRSNADTALAALRRELGDSWLVEDRRD</sequence>
<proteinExistence type="predicted"/>
<keyword evidence="2" id="KW-1185">Reference proteome</keyword>